<dbReference type="Gene3D" id="4.10.240.10">
    <property type="entry name" value="Zn(2)-C6 fungal-type DNA-binding domain"/>
    <property type="match status" value="1"/>
</dbReference>
<proteinExistence type="predicted"/>
<evidence type="ECO:0000256" key="1">
    <source>
        <dbReference type="ARBA" id="ARBA00004123"/>
    </source>
</evidence>
<dbReference type="PANTHER" id="PTHR47540">
    <property type="entry name" value="THIAMINE REPRESSIBLE GENES REGULATORY PROTEIN THI5"/>
    <property type="match status" value="1"/>
</dbReference>
<protein>
    <recommendedName>
        <fullName evidence="9">Zn(2)-C6 fungal-type domain-containing protein</fullName>
    </recommendedName>
</protein>
<keyword evidence="7" id="KW-0539">Nucleus</keyword>
<evidence type="ECO:0000313" key="11">
    <source>
        <dbReference type="Proteomes" id="UP001610335"/>
    </source>
</evidence>
<comment type="caution">
    <text evidence="10">The sequence shown here is derived from an EMBL/GenBank/DDBJ whole genome shotgun (WGS) entry which is preliminary data.</text>
</comment>
<dbReference type="CDD" id="cd00067">
    <property type="entry name" value="GAL4"/>
    <property type="match status" value="1"/>
</dbReference>
<dbReference type="InterPro" id="IPR036864">
    <property type="entry name" value="Zn2-C6_fun-type_DNA-bd_sf"/>
</dbReference>
<reference evidence="10 11" key="1">
    <citation type="submission" date="2024-07" db="EMBL/GenBank/DDBJ databases">
        <title>Section-level genome sequencing and comparative genomics of Aspergillus sections Usti and Cavernicolus.</title>
        <authorList>
            <consortium name="Lawrence Berkeley National Laboratory"/>
            <person name="Nybo J.L."/>
            <person name="Vesth T.C."/>
            <person name="Theobald S."/>
            <person name="Frisvad J.C."/>
            <person name="Larsen T.O."/>
            <person name="Kjaerboelling I."/>
            <person name="Rothschild-Mancinelli K."/>
            <person name="Lyhne E.K."/>
            <person name="Kogle M.E."/>
            <person name="Barry K."/>
            <person name="Clum A."/>
            <person name="Na H."/>
            <person name="Ledsgaard L."/>
            <person name="Lin J."/>
            <person name="Lipzen A."/>
            <person name="Kuo A."/>
            <person name="Riley R."/>
            <person name="Mondo S."/>
            <person name="LaButti K."/>
            <person name="Haridas S."/>
            <person name="Pangalinan J."/>
            <person name="Salamov A.A."/>
            <person name="Simmons B.A."/>
            <person name="Magnuson J.K."/>
            <person name="Chen J."/>
            <person name="Drula E."/>
            <person name="Henrissat B."/>
            <person name="Wiebenga A."/>
            <person name="Lubbers R.J."/>
            <person name="Gomes A.C."/>
            <person name="Makela M.R."/>
            <person name="Stajich J."/>
            <person name="Grigoriev I.V."/>
            <person name="Mortensen U.H."/>
            <person name="De vries R.P."/>
            <person name="Baker S.E."/>
            <person name="Andersen M.R."/>
        </authorList>
    </citation>
    <scope>NUCLEOTIDE SEQUENCE [LARGE SCALE GENOMIC DNA]</scope>
    <source>
        <strain evidence="10 11">CBS 600.67</strain>
    </source>
</reference>
<feature type="compositionally biased region" description="Polar residues" evidence="8">
    <location>
        <begin position="629"/>
        <end position="639"/>
    </location>
</feature>
<feature type="compositionally biased region" description="Low complexity" evidence="8">
    <location>
        <begin position="100"/>
        <end position="116"/>
    </location>
</feature>
<keyword evidence="4" id="KW-0805">Transcription regulation</keyword>
<dbReference type="Pfam" id="PF04082">
    <property type="entry name" value="Fungal_trans"/>
    <property type="match status" value="1"/>
</dbReference>
<accession>A0ABR4IUK8</accession>
<evidence type="ECO:0000313" key="10">
    <source>
        <dbReference type="EMBL" id="KAL2831439.1"/>
    </source>
</evidence>
<dbReference type="PANTHER" id="PTHR47540:SF1">
    <property type="entry name" value="ACTIVATOR OF STRESS GENES 1-RELATED"/>
    <property type="match status" value="1"/>
</dbReference>
<dbReference type="SMART" id="SM00066">
    <property type="entry name" value="GAL4"/>
    <property type="match status" value="1"/>
</dbReference>
<keyword evidence="3" id="KW-0862">Zinc</keyword>
<keyword evidence="2" id="KW-0479">Metal-binding</keyword>
<dbReference type="PROSITE" id="PS50048">
    <property type="entry name" value="ZN2_CY6_FUNGAL_2"/>
    <property type="match status" value="1"/>
</dbReference>
<dbReference type="EMBL" id="JBFXLS010000009">
    <property type="protein sequence ID" value="KAL2831439.1"/>
    <property type="molecule type" value="Genomic_DNA"/>
</dbReference>
<keyword evidence="11" id="KW-1185">Reference proteome</keyword>
<evidence type="ECO:0000256" key="8">
    <source>
        <dbReference type="SAM" id="MobiDB-lite"/>
    </source>
</evidence>
<feature type="compositionally biased region" description="Basic and acidic residues" evidence="8">
    <location>
        <begin position="20"/>
        <end position="30"/>
    </location>
</feature>
<dbReference type="PROSITE" id="PS00463">
    <property type="entry name" value="ZN2_CY6_FUNGAL_1"/>
    <property type="match status" value="1"/>
</dbReference>
<feature type="domain" description="Zn(2)-C6 fungal-type" evidence="9">
    <location>
        <begin position="31"/>
        <end position="60"/>
    </location>
</feature>
<evidence type="ECO:0000256" key="2">
    <source>
        <dbReference type="ARBA" id="ARBA00022723"/>
    </source>
</evidence>
<dbReference type="SUPFAM" id="SSF57701">
    <property type="entry name" value="Zn2/Cys6 DNA-binding domain"/>
    <property type="match status" value="1"/>
</dbReference>
<evidence type="ECO:0000256" key="7">
    <source>
        <dbReference type="ARBA" id="ARBA00023242"/>
    </source>
</evidence>
<dbReference type="InterPro" id="IPR051711">
    <property type="entry name" value="Stress_Response_Reg"/>
</dbReference>
<evidence type="ECO:0000259" key="9">
    <source>
        <dbReference type="PROSITE" id="PS50048"/>
    </source>
</evidence>
<dbReference type="Proteomes" id="UP001610335">
    <property type="component" value="Unassembled WGS sequence"/>
</dbReference>
<name>A0ABR4IUK8_9EURO</name>
<evidence type="ECO:0000256" key="5">
    <source>
        <dbReference type="ARBA" id="ARBA00023125"/>
    </source>
</evidence>
<keyword evidence="6" id="KW-0804">Transcription</keyword>
<feature type="region of interest" description="Disordered" evidence="8">
    <location>
        <begin position="97"/>
        <end position="143"/>
    </location>
</feature>
<evidence type="ECO:0000256" key="6">
    <source>
        <dbReference type="ARBA" id="ARBA00023163"/>
    </source>
</evidence>
<gene>
    <name evidence="10" type="ORF">BDW59DRAFT_182107</name>
</gene>
<feature type="region of interest" description="Disordered" evidence="8">
    <location>
        <begin position="1"/>
        <end position="30"/>
    </location>
</feature>
<evidence type="ECO:0000256" key="3">
    <source>
        <dbReference type="ARBA" id="ARBA00022833"/>
    </source>
</evidence>
<dbReference type="InterPro" id="IPR001138">
    <property type="entry name" value="Zn2Cys6_DnaBD"/>
</dbReference>
<evidence type="ECO:0000256" key="4">
    <source>
        <dbReference type="ARBA" id="ARBA00023015"/>
    </source>
</evidence>
<feature type="region of interest" description="Disordered" evidence="8">
    <location>
        <begin position="626"/>
        <end position="649"/>
    </location>
</feature>
<comment type="subcellular location">
    <subcellularLocation>
        <location evidence="1">Nucleus</location>
    </subcellularLocation>
</comment>
<sequence length="817" mass="91710">MFRHFQMPPPPNGEASQSDVAERPKDRTRRACERCRQMKIKCDQETTCTNCRTSFNDCVYPEPRRKRKASPHVGRMQELEKRVKAMEESYQAIISAAKDSPQSPKSSTPQQHHPPSMAGANDAETNPTDPQPQKRLSNITNKGEARFGCSSADRAFIDRLKAELGDGPGADLDSRLRLRETPGVKLFHSTNPQPRVTSLPPRARAEYLTNIALDASVLYHVVHRPMFDSAFELIYSLDRSDYGEGEIRHIPLVYALMAVGCLSEKIDDGLSETGDYTTVERTRYFATCRDLVDLHDCNDIVTLQAIFYMNLFILSTERLSPSYTCLTHAFSLAVRVNLQQPNTKDNLIIAEIKRRLFWSLRQLLMAVALMCGYPRPINSDEVDIEEPLDLDDTDLKPTSLPQSLQDPVMIRSMSSSIGLLKLHNILDQIVRQLYPSGGVRRRLNSDSMSHLVSKEIVTELEVELHKWAATSLPLGYKLGQRRYAPHLEKAKYELWMTYFHVQIYLYRPFLHYFVNSTETNGHTAHGFHKYASACVDASRNLIYLTEDMHQDGLFCGAHWRTAYMICTAALSLIYVVIGSKIPDTVKFFKIDLNRAKRMLIRLAPYSSHASRLHVVLTVLTATFAKSDHGSQPQSPNGTAETVFDNPTDPCAAGLTEQPFEALFQRNQKCIGPRVGEMIAPSSSSFPRAVETDASQPNPTETFTIIPASQPPMLHLATTPVPPGDGDPPIQPSAPGATVPTLVPENTIPQSSEPVTEVVCSTAPSYAPELRLPDQTYYLEARPFNLQRPTDGDDYLFGREFGEFDELTGDLTSFDYLF</sequence>
<keyword evidence="5" id="KW-0238">DNA-binding</keyword>
<dbReference type="Pfam" id="PF00172">
    <property type="entry name" value="Zn_clus"/>
    <property type="match status" value="1"/>
</dbReference>
<organism evidence="10 11">
    <name type="scientific">Aspergillus cavernicola</name>
    <dbReference type="NCBI Taxonomy" id="176166"/>
    <lineage>
        <taxon>Eukaryota</taxon>
        <taxon>Fungi</taxon>
        <taxon>Dikarya</taxon>
        <taxon>Ascomycota</taxon>
        <taxon>Pezizomycotina</taxon>
        <taxon>Eurotiomycetes</taxon>
        <taxon>Eurotiomycetidae</taxon>
        <taxon>Eurotiales</taxon>
        <taxon>Aspergillaceae</taxon>
        <taxon>Aspergillus</taxon>
        <taxon>Aspergillus subgen. Nidulantes</taxon>
    </lineage>
</organism>
<dbReference type="InterPro" id="IPR007219">
    <property type="entry name" value="XnlR_reg_dom"/>
</dbReference>
<dbReference type="CDD" id="cd12148">
    <property type="entry name" value="fungal_TF_MHR"/>
    <property type="match status" value="1"/>
</dbReference>